<keyword evidence="7 9" id="KW-0808">Transferase</keyword>
<dbReference type="PANTHER" id="PTHR10259">
    <property type="entry name" value="THIOPURINE S-METHYLTRANSFERASE"/>
    <property type="match status" value="1"/>
</dbReference>
<evidence type="ECO:0000256" key="8">
    <source>
        <dbReference type="ARBA" id="ARBA00022691"/>
    </source>
</evidence>
<comment type="subcellular location">
    <subcellularLocation>
        <location evidence="2 9">Cytoplasm</location>
    </subcellularLocation>
</comment>
<dbReference type="InterPro" id="IPR025835">
    <property type="entry name" value="Thiopurine_S-MeTrfase"/>
</dbReference>
<comment type="caution">
    <text evidence="10">The sequence shown here is derived from an EMBL/GenBank/DDBJ whole genome shotgun (WGS) entry which is preliminary data.</text>
</comment>
<dbReference type="Gene3D" id="3.40.50.150">
    <property type="entry name" value="Vaccinia Virus protein VP39"/>
    <property type="match status" value="1"/>
</dbReference>
<dbReference type="EC" id="2.1.1.67" evidence="4 9"/>
<dbReference type="HAMAP" id="MF_00812">
    <property type="entry name" value="Thiopur_methtran"/>
    <property type="match status" value="1"/>
</dbReference>
<dbReference type="Pfam" id="PF05724">
    <property type="entry name" value="TPMT"/>
    <property type="match status" value="1"/>
</dbReference>
<dbReference type="InterPro" id="IPR029063">
    <property type="entry name" value="SAM-dependent_MTases_sf"/>
</dbReference>
<dbReference type="STRING" id="28885.EI16_10440"/>
<dbReference type="EMBL" id="JMIU01000001">
    <property type="protein sequence ID" value="KDN96660.1"/>
    <property type="molecule type" value="Genomic_DNA"/>
</dbReference>
<dbReference type="PIRSF" id="PIRSF023956">
    <property type="entry name" value="Thiopurine_S-methyltransferase"/>
    <property type="match status" value="1"/>
</dbReference>
<feature type="binding site" evidence="9">
    <location>
        <position position="49"/>
    </location>
    <ligand>
        <name>S-adenosyl-L-methionine</name>
        <dbReference type="ChEBI" id="CHEBI:59789"/>
    </ligand>
</feature>
<keyword evidence="11" id="KW-1185">Reference proteome</keyword>
<dbReference type="FunFam" id="3.40.50.150:FF:000101">
    <property type="entry name" value="Thiopurine S-methyltransferase"/>
    <property type="match status" value="1"/>
</dbReference>
<protein>
    <recommendedName>
        <fullName evidence="4 9">Thiopurine S-methyltransferase</fullName>
        <ecNumber evidence="4 9">2.1.1.67</ecNumber>
    </recommendedName>
    <alternativeName>
        <fullName evidence="9">Thiopurine methyltransferase</fullName>
    </alternativeName>
</protein>
<organism evidence="10 11">
    <name type="scientific">Hydrogenovibrio marinus</name>
    <dbReference type="NCBI Taxonomy" id="28885"/>
    <lineage>
        <taxon>Bacteria</taxon>
        <taxon>Pseudomonadati</taxon>
        <taxon>Pseudomonadota</taxon>
        <taxon>Gammaproteobacteria</taxon>
        <taxon>Thiotrichales</taxon>
        <taxon>Piscirickettsiaceae</taxon>
        <taxon>Hydrogenovibrio</taxon>
    </lineage>
</organism>
<comment type="catalytic activity">
    <reaction evidence="1 9">
        <text>S-adenosyl-L-methionine + a thiopurine = S-adenosyl-L-homocysteine + a thiopurine S-methylether.</text>
        <dbReference type="EC" id="2.1.1.67"/>
    </reaction>
</comment>
<evidence type="ECO:0000313" key="10">
    <source>
        <dbReference type="EMBL" id="KDN96660.1"/>
    </source>
</evidence>
<dbReference type="RefSeq" id="WP_029907559.1">
    <property type="nucleotide sequence ID" value="NZ_AP020335.1"/>
</dbReference>
<evidence type="ECO:0000256" key="5">
    <source>
        <dbReference type="ARBA" id="ARBA00022490"/>
    </source>
</evidence>
<reference evidence="10 11" key="1">
    <citation type="submission" date="2014-04" db="EMBL/GenBank/DDBJ databases">
        <title>Draft genome sequence of Hydrogenovibrio marinus MH-110, a model organism for aerobic H2 metabolism.</title>
        <authorList>
            <person name="Cha H.J."/>
            <person name="Jo B.H."/>
            <person name="Hwang B.H."/>
        </authorList>
    </citation>
    <scope>NUCLEOTIDE SEQUENCE [LARGE SCALE GENOMIC DNA]</scope>
    <source>
        <strain evidence="10 11">MH-110</strain>
    </source>
</reference>
<sequence>MQNDFWQKMWASGVVGFHQPEVNAYLKAHWHKLLTTDHKAMAGEVLVPLSGKSLDMLWLKEQGHDILAVELSLKALEEFIEENHLHRRFSIQDLVHERFCGYELEAMRLFCGDFFHLTREDCQDVVAVYDRAALVALPPEMRADYAKHLLEILPPDTPMLLIALDYDQSLRNGPPFAVSEQEIHTLYGEHYQIEKVQEDKFERKGVETVESTYLLNFREN</sequence>
<feature type="binding site" evidence="9">
    <location>
        <position position="70"/>
    </location>
    <ligand>
        <name>S-adenosyl-L-methionine</name>
        <dbReference type="ChEBI" id="CHEBI:59789"/>
    </ligand>
</feature>
<evidence type="ECO:0000313" key="11">
    <source>
        <dbReference type="Proteomes" id="UP000027341"/>
    </source>
</evidence>
<evidence type="ECO:0000256" key="1">
    <source>
        <dbReference type="ARBA" id="ARBA00000903"/>
    </source>
</evidence>
<dbReference type="AlphaFoldDB" id="A0A067A2U1"/>
<dbReference type="GO" id="GO:0008119">
    <property type="term" value="F:thiopurine S-methyltransferase activity"/>
    <property type="evidence" value="ECO:0007669"/>
    <property type="project" value="UniProtKB-UniRule"/>
</dbReference>
<evidence type="ECO:0000256" key="6">
    <source>
        <dbReference type="ARBA" id="ARBA00022603"/>
    </source>
</evidence>
<keyword evidence="5 9" id="KW-0963">Cytoplasm</keyword>
<keyword evidence="6 9" id="KW-0489">Methyltransferase</keyword>
<dbReference type="Proteomes" id="UP000027341">
    <property type="component" value="Unassembled WGS sequence"/>
</dbReference>
<name>A0A067A2U1_HYDMR</name>
<dbReference type="NCBIfam" id="NF009732">
    <property type="entry name" value="PRK13255.1"/>
    <property type="match status" value="1"/>
</dbReference>
<evidence type="ECO:0000256" key="7">
    <source>
        <dbReference type="ARBA" id="ARBA00022679"/>
    </source>
</evidence>
<dbReference type="GO" id="GO:0005737">
    <property type="term" value="C:cytoplasm"/>
    <property type="evidence" value="ECO:0007669"/>
    <property type="project" value="UniProtKB-SubCell"/>
</dbReference>
<feature type="binding site" evidence="9">
    <location>
        <position position="10"/>
    </location>
    <ligand>
        <name>S-adenosyl-L-methionine</name>
        <dbReference type="ChEBI" id="CHEBI:59789"/>
    </ligand>
</feature>
<feature type="binding site" evidence="9">
    <location>
        <position position="131"/>
    </location>
    <ligand>
        <name>S-adenosyl-L-methionine</name>
        <dbReference type="ChEBI" id="CHEBI:59789"/>
    </ligand>
</feature>
<gene>
    <name evidence="9" type="primary">tpm</name>
    <name evidence="10" type="ORF">EI16_10440</name>
</gene>
<dbReference type="NCBIfam" id="TIGR03840">
    <property type="entry name" value="TMPT_Se_Te"/>
    <property type="match status" value="1"/>
</dbReference>
<dbReference type="InterPro" id="IPR022474">
    <property type="entry name" value="Thiopur_S-MeTfrase_Se/Te_detox"/>
</dbReference>
<keyword evidence="8 9" id="KW-0949">S-adenosyl-L-methionine</keyword>
<evidence type="ECO:0000256" key="2">
    <source>
        <dbReference type="ARBA" id="ARBA00004496"/>
    </source>
</evidence>
<evidence type="ECO:0000256" key="4">
    <source>
        <dbReference type="ARBA" id="ARBA00011905"/>
    </source>
</evidence>
<proteinExistence type="inferred from homology"/>
<dbReference type="PROSITE" id="PS51585">
    <property type="entry name" value="SAM_MT_TPMT"/>
    <property type="match status" value="1"/>
</dbReference>
<accession>A0A067A2U1</accession>
<comment type="similarity">
    <text evidence="3 9">Belongs to the class I-like SAM-binding methyltransferase superfamily. TPMT family.</text>
</comment>
<evidence type="ECO:0000256" key="9">
    <source>
        <dbReference type="HAMAP-Rule" id="MF_00812"/>
    </source>
</evidence>
<evidence type="ECO:0000256" key="3">
    <source>
        <dbReference type="ARBA" id="ARBA00008145"/>
    </source>
</evidence>
<dbReference type="PANTHER" id="PTHR10259:SF11">
    <property type="entry name" value="THIOPURINE S-METHYLTRANSFERASE"/>
    <property type="match status" value="1"/>
</dbReference>
<dbReference type="GO" id="GO:0032259">
    <property type="term" value="P:methylation"/>
    <property type="evidence" value="ECO:0007669"/>
    <property type="project" value="UniProtKB-KW"/>
</dbReference>
<dbReference type="GO" id="GO:0010038">
    <property type="term" value="P:response to metal ion"/>
    <property type="evidence" value="ECO:0007669"/>
    <property type="project" value="InterPro"/>
</dbReference>
<dbReference type="SUPFAM" id="SSF53335">
    <property type="entry name" value="S-adenosyl-L-methionine-dependent methyltransferases"/>
    <property type="match status" value="1"/>
</dbReference>
<dbReference type="InterPro" id="IPR008854">
    <property type="entry name" value="TPMT"/>
</dbReference>